<dbReference type="AlphaFoldDB" id="A0A135SBI9"/>
<gene>
    <name evidence="2" type="ORF">CSIM01_03183</name>
</gene>
<dbReference type="EMBL" id="JFBX01000622">
    <property type="protein sequence ID" value="KXH33269.1"/>
    <property type="molecule type" value="Genomic_DNA"/>
</dbReference>
<evidence type="ECO:0000256" key="1">
    <source>
        <dbReference type="SAM" id="MobiDB-lite"/>
    </source>
</evidence>
<reference evidence="2 3" key="1">
    <citation type="submission" date="2014-02" db="EMBL/GenBank/DDBJ databases">
        <title>The genome sequence of Colletotrichum simmondsii CBS122122.</title>
        <authorList>
            <person name="Baroncelli R."/>
            <person name="Thon M.R."/>
        </authorList>
    </citation>
    <scope>NUCLEOTIDE SEQUENCE [LARGE SCALE GENOMIC DNA]</scope>
    <source>
        <strain evidence="2 3">CBS122122</strain>
    </source>
</reference>
<organism evidence="2 3">
    <name type="scientific">Colletotrichum simmondsii</name>
    <dbReference type="NCBI Taxonomy" id="703756"/>
    <lineage>
        <taxon>Eukaryota</taxon>
        <taxon>Fungi</taxon>
        <taxon>Dikarya</taxon>
        <taxon>Ascomycota</taxon>
        <taxon>Pezizomycotina</taxon>
        <taxon>Sordariomycetes</taxon>
        <taxon>Hypocreomycetidae</taxon>
        <taxon>Glomerellales</taxon>
        <taxon>Glomerellaceae</taxon>
        <taxon>Colletotrichum</taxon>
        <taxon>Colletotrichum acutatum species complex</taxon>
    </lineage>
</organism>
<evidence type="ECO:0000313" key="3">
    <source>
        <dbReference type="Proteomes" id="UP000070328"/>
    </source>
</evidence>
<feature type="non-terminal residue" evidence="2">
    <location>
        <position position="1"/>
    </location>
</feature>
<accession>A0A135SBI9</accession>
<dbReference type="Proteomes" id="UP000070328">
    <property type="component" value="Unassembled WGS sequence"/>
</dbReference>
<protein>
    <submittedName>
        <fullName evidence="2">Uncharacterized protein</fullName>
    </submittedName>
</protein>
<feature type="region of interest" description="Disordered" evidence="1">
    <location>
        <begin position="1"/>
        <end position="40"/>
    </location>
</feature>
<sequence>THLHKRPIQQPPPKRHSESNHQRRRPQLRPQGRRPGCLDQQEGLVRVVRLPAVGWSRAAPDRGRGVHPLLRHAQWSSEQALHLSFGTLFLISSTFLKRNEKHISRSLL</sequence>
<keyword evidence="3" id="KW-1185">Reference proteome</keyword>
<comment type="caution">
    <text evidence="2">The sequence shown here is derived from an EMBL/GenBank/DDBJ whole genome shotgun (WGS) entry which is preliminary data.</text>
</comment>
<evidence type="ECO:0000313" key="2">
    <source>
        <dbReference type="EMBL" id="KXH33269.1"/>
    </source>
</evidence>
<proteinExistence type="predicted"/>
<name>A0A135SBI9_9PEZI</name>